<proteinExistence type="inferred from homology"/>
<dbReference type="InterPro" id="IPR045249">
    <property type="entry name" value="HARBI1-like"/>
</dbReference>
<dbReference type="InterPro" id="IPR027806">
    <property type="entry name" value="HARBI1_dom"/>
</dbReference>
<evidence type="ECO:0000256" key="2">
    <source>
        <dbReference type="ARBA" id="ARBA00004123"/>
    </source>
</evidence>
<evidence type="ECO:0000313" key="9">
    <source>
        <dbReference type="Ensembl" id="ENSAPEP00000006016.1"/>
    </source>
</evidence>
<sequence length="324" mass="35981">MTCCIVFDQTSDIQVTHSCPITPQERLAVTLRVLASGSNQQSVAQSYMMGPTTVSLIVTEVCKAIWVALCSEFLAPPNTEKWTEIAKEFWRVWNFPNCLGSIDGKHVIMKAPPRAGSDYFNYKGTHSIVLMAVCDAAYKFTMVDIGAYGRESDGGIFQECSFGRNLLHGKLHLPPPANLPGSTVNVPHVFLGDAAFPLRQNLMRPFPGRSLDDAQRIYNYRHSRARRVVENSFGILAARWRILGRPMEFHPQKTVKVVKACVALHNYLSCTDAGNTPATPTRAAVAARNDFKSFFLTPEGCVPWQENELTKGMLNRAEDNTGQL</sequence>
<dbReference type="PANTHER" id="PTHR22930">
    <property type="match status" value="1"/>
</dbReference>
<dbReference type="STRING" id="161767.ENSAPEP00000006016"/>
<dbReference type="Pfam" id="PF13359">
    <property type="entry name" value="DDE_Tnp_4"/>
    <property type="match status" value="1"/>
</dbReference>
<organism evidence="9 10">
    <name type="scientific">Amphiprion percula</name>
    <name type="common">Orange clownfish</name>
    <name type="synonym">Lutjanus percula</name>
    <dbReference type="NCBI Taxonomy" id="161767"/>
    <lineage>
        <taxon>Eukaryota</taxon>
        <taxon>Metazoa</taxon>
        <taxon>Chordata</taxon>
        <taxon>Craniata</taxon>
        <taxon>Vertebrata</taxon>
        <taxon>Euteleostomi</taxon>
        <taxon>Actinopterygii</taxon>
        <taxon>Neopterygii</taxon>
        <taxon>Teleostei</taxon>
        <taxon>Neoteleostei</taxon>
        <taxon>Acanthomorphata</taxon>
        <taxon>Ovalentaria</taxon>
        <taxon>Pomacentridae</taxon>
        <taxon>Amphiprion</taxon>
    </lineage>
</organism>
<comment type="similarity">
    <text evidence="3">Belongs to the HARBI1 family.</text>
</comment>
<dbReference type="AlphaFoldDB" id="A0A3P8S183"/>
<evidence type="ECO:0000256" key="5">
    <source>
        <dbReference type="ARBA" id="ARBA00022723"/>
    </source>
</evidence>
<accession>A0A3P8S183</accession>
<evidence type="ECO:0000259" key="8">
    <source>
        <dbReference type="Pfam" id="PF13359"/>
    </source>
</evidence>
<evidence type="ECO:0000256" key="7">
    <source>
        <dbReference type="ARBA" id="ARBA00023242"/>
    </source>
</evidence>
<protein>
    <recommendedName>
        <fullName evidence="8">DDE Tnp4 domain-containing protein</fullName>
    </recommendedName>
</protein>
<dbReference type="Proteomes" id="UP000265080">
    <property type="component" value="Chromosome 1"/>
</dbReference>
<dbReference type="PANTHER" id="PTHR22930:SF269">
    <property type="entry name" value="NUCLEASE HARBI1-LIKE PROTEIN"/>
    <property type="match status" value="1"/>
</dbReference>
<evidence type="ECO:0000256" key="4">
    <source>
        <dbReference type="ARBA" id="ARBA00022722"/>
    </source>
</evidence>
<evidence type="ECO:0000256" key="1">
    <source>
        <dbReference type="ARBA" id="ARBA00001968"/>
    </source>
</evidence>
<dbReference type="GeneTree" id="ENSGT00940000164115"/>
<reference evidence="9 10" key="1">
    <citation type="submission" date="2018-03" db="EMBL/GenBank/DDBJ databases">
        <title>Finding Nemo's genes: A chromosome-scale reference assembly of the genome of the orange clownfish Amphiprion percula.</title>
        <authorList>
            <person name="Lehmann R."/>
        </authorList>
    </citation>
    <scope>NUCLEOTIDE SEQUENCE</scope>
</reference>
<evidence type="ECO:0000256" key="3">
    <source>
        <dbReference type="ARBA" id="ARBA00006958"/>
    </source>
</evidence>
<dbReference type="OMA" id="PATRYIP"/>
<reference evidence="9" key="3">
    <citation type="submission" date="2025-09" db="UniProtKB">
        <authorList>
            <consortium name="Ensembl"/>
        </authorList>
    </citation>
    <scope>IDENTIFICATION</scope>
</reference>
<reference evidence="9" key="2">
    <citation type="submission" date="2025-08" db="UniProtKB">
        <authorList>
            <consortium name="Ensembl"/>
        </authorList>
    </citation>
    <scope>IDENTIFICATION</scope>
</reference>
<feature type="domain" description="DDE Tnp4" evidence="8">
    <location>
        <begin position="102"/>
        <end position="266"/>
    </location>
</feature>
<keyword evidence="5" id="KW-0479">Metal-binding</keyword>
<comment type="subcellular location">
    <subcellularLocation>
        <location evidence="2">Nucleus</location>
    </subcellularLocation>
</comment>
<name>A0A3P8S183_AMPPE</name>
<dbReference type="Ensembl" id="ENSAPET00000006175.1">
    <property type="protein sequence ID" value="ENSAPEP00000006016.1"/>
    <property type="gene ID" value="ENSAPEG00000004333.1"/>
</dbReference>
<keyword evidence="7" id="KW-0539">Nucleus</keyword>
<comment type="cofactor">
    <cofactor evidence="1">
        <name>a divalent metal cation</name>
        <dbReference type="ChEBI" id="CHEBI:60240"/>
    </cofactor>
</comment>
<keyword evidence="6" id="KW-0378">Hydrolase</keyword>
<dbReference type="GO" id="GO:0046872">
    <property type="term" value="F:metal ion binding"/>
    <property type="evidence" value="ECO:0007669"/>
    <property type="project" value="UniProtKB-KW"/>
</dbReference>
<keyword evidence="4" id="KW-0540">Nuclease</keyword>
<keyword evidence="10" id="KW-1185">Reference proteome</keyword>
<evidence type="ECO:0000256" key="6">
    <source>
        <dbReference type="ARBA" id="ARBA00022801"/>
    </source>
</evidence>
<dbReference type="GO" id="GO:0016787">
    <property type="term" value="F:hydrolase activity"/>
    <property type="evidence" value="ECO:0007669"/>
    <property type="project" value="UniProtKB-KW"/>
</dbReference>
<dbReference type="GO" id="GO:0004518">
    <property type="term" value="F:nuclease activity"/>
    <property type="evidence" value="ECO:0007669"/>
    <property type="project" value="UniProtKB-KW"/>
</dbReference>
<dbReference type="GO" id="GO:0005634">
    <property type="term" value="C:nucleus"/>
    <property type="evidence" value="ECO:0007669"/>
    <property type="project" value="UniProtKB-SubCell"/>
</dbReference>
<evidence type="ECO:0000313" key="10">
    <source>
        <dbReference type="Proteomes" id="UP000265080"/>
    </source>
</evidence>